<keyword evidence="1" id="KW-1133">Transmembrane helix</keyword>
<feature type="transmembrane region" description="Helical" evidence="1">
    <location>
        <begin position="57"/>
        <end position="78"/>
    </location>
</feature>
<dbReference type="AlphaFoldDB" id="A0A7Y6Q1G7"/>
<keyword evidence="1" id="KW-0812">Transmembrane</keyword>
<evidence type="ECO:0000256" key="1">
    <source>
        <dbReference type="SAM" id="Phobius"/>
    </source>
</evidence>
<keyword evidence="3" id="KW-1185">Reference proteome</keyword>
<proteinExistence type="predicted"/>
<name>A0A7Y6Q1G7_9HYPH</name>
<keyword evidence="1" id="KW-0472">Membrane</keyword>
<dbReference type="EMBL" id="JABWDU010000001">
    <property type="protein sequence ID" value="NVD37356.1"/>
    <property type="molecule type" value="Genomic_DNA"/>
</dbReference>
<gene>
    <name evidence="2" type="ORF">HT585_00695</name>
</gene>
<protein>
    <submittedName>
        <fullName evidence="2">Uncharacterized protein</fullName>
    </submittedName>
</protein>
<dbReference type="Proteomes" id="UP000520198">
    <property type="component" value="Unassembled WGS sequence"/>
</dbReference>
<organism evidence="2 3">
    <name type="scientific">Ensifer oleiphilus</name>
    <dbReference type="NCBI Taxonomy" id="2742698"/>
    <lineage>
        <taxon>Bacteria</taxon>
        <taxon>Pseudomonadati</taxon>
        <taxon>Pseudomonadota</taxon>
        <taxon>Alphaproteobacteria</taxon>
        <taxon>Hyphomicrobiales</taxon>
        <taxon>Rhizobiaceae</taxon>
        <taxon>Sinorhizobium/Ensifer group</taxon>
        <taxon>Ensifer</taxon>
    </lineage>
</organism>
<accession>A0A7Y6Q1G7</accession>
<evidence type="ECO:0000313" key="3">
    <source>
        <dbReference type="Proteomes" id="UP000520198"/>
    </source>
</evidence>
<comment type="caution">
    <text evidence="2">The sequence shown here is derived from an EMBL/GenBank/DDBJ whole genome shotgun (WGS) entry which is preliminary data.</text>
</comment>
<sequence>MPFGPGRSPLTEDVAEVIAKDIKQAEGHGATSEVPMPFLRSLYRLPLIPNPIRRTHVCLMTAAVAAALVAILLLSGLLTAG</sequence>
<reference evidence="2 3" key="1">
    <citation type="submission" date="2020-06" db="EMBL/GenBank/DDBJ databases">
        <authorList>
            <person name="Grouzdev D.S."/>
        </authorList>
    </citation>
    <scope>NUCLEOTIDE SEQUENCE [LARGE SCALE GENOMIC DNA]</scope>
    <source>
        <strain evidence="2 3">HO-A22</strain>
    </source>
</reference>
<evidence type="ECO:0000313" key="2">
    <source>
        <dbReference type="EMBL" id="NVD37356.1"/>
    </source>
</evidence>